<evidence type="ECO:0000313" key="3">
    <source>
        <dbReference type="Proteomes" id="UP000507470"/>
    </source>
</evidence>
<feature type="region of interest" description="Disordered" evidence="1">
    <location>
        <begin position="1"/>
        <end position="28"/>
    </location>
</feature>
<sequence>MGSDVKKPLSGNEENDNISEEEEIPEEQVIEPQAEPAIEMAAVPPLFNIPFPGKLDLDGNISTNWKKFKRAWDNYEIASGLSTKDAKLCTATLLTCIDPEAMDIFDGLAFESEDDKKDITKVIEKFEAFCIGITNETFERYTFNICNHCETENTDTYVSKLRKLAKTCNYQDSIEILIRDTIVCGIRDNTARKRLLQEDKLTLNKCIDICRALESTTAKMKTMTVASNILKCDEA</sequence>
<dbReference type="AlphaFoldDB" id="A0A6J8B5V0"/>
<feature type="compositionally biased region" description="Acidic residues" evidence="1">
    <location>
        <begin position="13"/>
        <end position="28"/>
    </location>
</feature>
<keyword evidence="3" id="KW-1185">Reference proteome</keyword>
<protein>
    <recommendedName>
        <fullName evidence="4">Retrotransposon gag domain-containing protein</fullName>
    </recommendedName>
</protein>
<dbReference type="PANTHER" id="PTHR33198">
    <property type="entry name" value="ANK_REP_REGION DOMAIN-CONTAINING PROTEIN-RELATED"/>
    <property type="match status" value="1"/>
</dbReference>
<gene>
    <name evidence="2" type="ORF">MCOR_15381</name>
</gene>
<dbReference type="EMBL" id="CACVKT020002664">
    <property type="protein sequence ID" value="CAC5379298.1"/>
    <property type="molecule type" value="Genomic_DNA"/>
</dbReference>
<accession>A0A6J8B5V0</accession>
<reference evidence="2 3" key="1">
    <citation type="submission" date="2020-06" db="EMBL/GenBank/DDBJ databases">
        <authorList>
            <person name="Li R."/>
            <person name="Bekaert M."/>
        </authorList>
    </citation>
    <scope>NUCLEOTIDE SEQUENCE [LARGE SCALE GENOMIC DNA]</scope>
    <source>
        <strain evidence="3">wild</strain>
    </source>
</reference>
<name>A0A6J8B5V0_MYTCO</name>
<dbReference type="Proteomes" id="UP000507470">
    <property type="component" value="Unassembled WGS sequence"/>
</dbReference>
<evidence type="ECO:0000256" key="1">
    <source>
        <dbReference type="SAM" id="MobiDB-lite"/>
    </source>
</evidence>
<organism evidence="2 3">
    <name type="scientific">Mytilus coruscus</name>
    <name type="common">Sea mussel</name>
    <dbReference type="NCBI Taxonomy" id="42192"/>
    <lineage>
        <taxon>Eukaryota</taxon>
        <taxon>Metazoa</taxon>
        <taxon>Spiralia</taxon>
        <taxon>Lophotrochozoa</taxon>
        <taxon>Mollusca</taxon>
        <taxon>Bivalvia</taxon>
        <taxon>Autobranchia</taxon>
        <taxon>Pteriomorphia</taxon>
        <taxon>Mytilida</taxon>
        <taxon>Mytiloidea</taxon>
        <taxon>Mytilidae</taxon>
        <taxon>Mytilinae</taxon>
        <taxon>Mytilus</taxon>
    </lineage>
</organism>
<dbReference type="OrthoDB" id="6084604at2759"/>
<proteinExistence type="predicted"/>
<evidence type="ECO:0008006" key="4">
    <source>
        <dbReference type="Google" id="ProtNLM"/>
    </source>
</evidence>
<evidence type="ECO:0000313" key="2">
    <source>
        <dbReference type="EMBL" id="CAC5379298.1"/>
    </source>
</evidence>